<proteinExistence type="predicted"/>
<dbReference type="Proteomes" id="UP000677436">
    <property type="component" value="Chromosome"/>
</dbReference>
<accession>A0A8D5UF87</accession>
<evidence type="ECO:0000313" key="2">
    <source>
        <dbReference type="Proteomes" id="UP000677436"/>
    </source>
</evidence>
<dbReference type="KEGG" id="pabs:JIR001_18070"/>
<evidence type="ECO:0000313" key="1">
    <source>
        <dbReference type="EMBL" id="BCU82024.1"/>
    </source>
</evidence>
<organism evidence="1 2">
    <name type="scientific">Polycladomyces abyssicola</name>
    <dbReference type="NCBI Taxonomy" id="1125966"/>
    <lineage>
        <taxon>Bacteria</taxon>
        <taxon>Bacillati</taxon>
        <taxon>Bacillota</taxon>
        <taxon>Bacilli</taxon>
        <taxon>Bacillales</taxon>
        <taxon>Thermoactinomycetaceae</taxon>
        <taxon>Polycladomyces</taxon>
    </lineage>
</organism>
<dbReference type="RefSeq" id="WP_212772416.1">
    <property type="nucleotide sequence ID" value="NZ_AP024601.1"/>
</dbReference>
<keyword evidence="2" id="KW-1185">Reference proteome</keyword>
<reference evidence="1" key="2">
    <citation type="journal article" date="2021" name="Microbiol. Resour. Announc.">
        <title>Complete Genome Sequence of Polycladomyces abyssicola JIR-001T, Isolated from Hemipelagic Sediment in Deep Seawater.</title>
        <authorList>
            <person name="Tsubouchi T."/>
            <person name="Kaneko Y."/>
        </authorList>
    </citation>
    <scope>NUCLEOTIDE SEQUENCE</scope>
    <source>
        <strain evidence="1">JIR-001</strain>
    </source>
</reference>
<dbReference type="Pfam" id="PF11588">
    <property type="entry name" value="DUF3243"/>
    <property type="match status" value="1"/>
</dbReference>
<dbReference type="InterPro" id="IPR021637">
    <property type="entry name" value="DUF3243"/>
</dbReference>
<dbReference type="AlphaFoldDB" id="A0A8D5UF87"/>
<evidence type="ECO:0008006" key="3">
    <source>
        <dbReference type="Google" id="ProtNLM"/>
    </source>
</evidence>
<reference evidence="1" key="1">
    <citation type="journal article" date="2013" name="Int. J. Syst. Evol. Microbiol.">
        <title>Polycladomyces abyssicola gen. nov., sp. nov., a thermophilic filamentous bacterium isolated from hemipelagic sediment.</title>
        <authorList>
            <person name="Tsubouchi T."/>
            <person name="Shimane Y."/>
            <person name="Mori K."/>
            <person name="Usui K."/>
            <person name="Hiraki T."/>
            <person name="Tame A."/>
            <person name="Uematsu K."/>
            <person name="Maruyama T."/>
            <person name="Hatada Y."/>
        </authorList>
    </citation>
    <scope>NUCLEOTIDE SEQUENCE</scope>
    <source>
        <strain evidence="1">JIR-001</strain>
    </source>
</reference>
<dbReference type="Gene3D" id="1.10.760.20">
    <property type="entry name" value="Protein of unknown function DUF3243"/>
    <property type="match status" value="1"/>
</dbReference>
<dbReference type="InterPro" id="IPR024702">
    <property type="entry name" value="Uncharacterised_YmfJ"/>
</dbReference>
<dbReference type="PIRSF" id="PIRSF004764">
    <property type="entry name" value="YmfJ"/>
    <property type="match status" value="1"/>
</dbReference>
<protein>
    <recommendedName>
        <fullName evidence="3">DUF3243 domain-containing protein</fullName>
    </recommendedName>
</protein>
<gene>
    <name evidence="1" type="primary">ymfJ</name>
    <name evidence="1" type="ORF">JIR001_18070</name>
</gene>
<name>A0A8D5UF87_9BACL</name>
<dbReference type="EMBL" id="AP024601">
    <property type="protein sequence ID" value="BCU82024.1"/>
    <property type="molecule type" value="Genomic_DNA"/>
</dbReference>
<dbReference type="InterPro" id="IPR038292">
    <property type="entry name" value="YmfJ/YflH_sf"/>
</dbReference>
<sequence length="84" mass="9650">MSILSDFQEWKNFLSQRVNQAEGMGMNQETINELAYQIGDYLAQGVNPENQQEKLLKELWSVANEEEQRTIAGLMVKMVNDGKK</sequence>